<comment type="cofactor">
    <cofactor evidence="1 14">
        <name>Mg(2+)</name>
        <dbReference type="ChEBI" id="CHEBI:18420"/>
    </cofactor>
</comment>
<feature type="compositionally biased region" description="Low complexity" evidence="15">
    <location>
        <begin position="233"/>
        <end position="249"/>
    </location>
</feature>
<evidence type="ECO:0000256" key="11">
    <source>
        <dbReference type="ARBA" id="ARBA00023204"/>
    </source>
</evidence>
<dbReference type="Pfam" id="PF02732">
    <property type="entry name" value="ERCC4"/>
    <property type="match status" value="1"/>
</dbReference>
<dbReference type="GO" id="GO:0006308">
    <property type="term" value="P:DNA catabolic process"/>
    <property type="evidence" value="ECO:0007669"/>
    <property type="project" value="UniProtKB-UniRule"/>
</dbReference>
<dbReference type="GO" id="GO:0048476">
    <property type="term" value="C:Holliday junction resolvase complex"/>
    <property type="evidence" value="ECO:0007669"/>
    <property type="project" value="UniProtKB-UniRule"/>
</dbReference>
<feature type="region of interest" description="Disordered" evidence="15">
    <location>
        <begin position="286"/>
        <end position="426"/>
    </location>
</feature>
<dbReference type="Gene3D" id="1.10.150.670">
    <property type="entry name" value="Crossover junction endonuclease EME1, DNA-binding domain"/>
    <property type="match status" value="1"/>
</dbReference>
<keyword evidence="11 14" id="KW-0234">DNA repair</keyword>
<comment type="similarity">
    <text evidence="3 14">Belongs to the XPF family.</text>
</comment>
<dbReference type="CDD" id="cd21036">
    <property type="entry name" value="WH_MUS81"/>
    <property type="match status" value="1"/>
</dbReference>
<dbReference type="GO" id="GO:0003677">
    <property type="term" value="F:DNA binding"/>
    <property type="evidence" value="ECO:0007669"/>
    <property type="project" value="UniProtKB-UniRule"/>
</dbReference>
<keyword evidence="18" id="KW-1185">Reference proteome</keyword>
<evidence type="ECO:0000313" key="18">
    <source>
        <dbReference type="Proteomes" id="UP000277580"/>
    </source>
</evidence>
<keyword evidence="4 14" id="KW-0540">Nuclease</keyword>
<dbReference type="FunFam" id="3.40.50.10130:FF:000003">
    <property type="entry name" value="Crossover junction endonuclease MUS81"/>
    <property type="match status" value="1"/>
</dbReference>
<evidence type="ECO:0000256" key="8">
    <source>
        <dbReference type="ARBA" id="ARBA00022801"/>
    </source>
</evidence>
<dbReference type="SUPFAM" id="SSF47802">
    <property type="entry name" value="DNA polymerase beta, N-terminal domain-like"/>
    <property type="match status" value="1"/>
</dbReference>
<evidence type="ECO:0000256" key="9">
    <source>
        <dbReference type="ARBA" id="ARBA00022842"/>
    </source>
</evidence>
<dbReference type="CDD" id="cd20074">
    <property type="entry name" value="XPF_nuclease_Mus81"/>
    <property type="match status" value="1"/>
</dbReference>
<dbReference type="InterPro" id="IPR011335">
    <property type="entry name" value="Restrct_endonuc-II-like"/>
</dbReference>
<evidence type="ECO:0000256" key="5">
    <source>
        <dbReference type="ARBA" id="ARBA00022723"/>
    </source>
</evidence>
<organism evidence="17 18">
    <name type="scientific">Morchella conica CCBAS932</name>
    <dbReference type="NCBI Taxonomy" id="1392247"/>
    <lineage>
        <taxon>Eukaryota</taxon>
        <taxon>Fungi</taxon>
        <taxon>Dikarya</taxon>
        <taxon>Ascomycota</taxon>
        <taxon>Pezizomycotina</taxon>
        <taxon>Pezizomycetes</taxon>
        <taxon>Pezizales</taxon>
        <taxon>Morchellaceae</taxon>
        <taxon>Morchella</taxon>
    </lineage>
</organism>
<keyword evidence="6 14" id="KW-0255">Endonuclease</keyword>
<dbReference type="GO" id="GO:0048257">
    <property type="term" value="F:3'-flap endonuclease activity"/>
    <property type="evidence" value="ECO:0007669"/>
    <property type="project" value="TreeGrafter"/>
</dbReference>
<evidence type="ECO:0000256" key="12">
    <source>
        <dbReference type="ARBA" id="ARBA00023242"/>
    </source>
</evidence>
<evidence type="ECO:0000256" key="13">
    <source>
        <dbReference type="ARBA" id="ARBA00023254"/>
    </source>
</evidence>
<dbReference type="Gene3D" id="1.10.10.10">
    <property type="entry name" value="Winged helix-like DNA-binding domain superfamily/Winged helix DNA-binding domain"/>
    <property type="match status" value="1"/>
</dbReference>
<dbReference type="InterPro" id="IPR036388">
    <property type="entry name" value="WH-like_DNA-bd_sf"/>
</dbReference>
<evidence type="ECO:0000259" key="16">
    <source>
        <dbReference type="SMART" id="SM00891"/>
    </source>
</evidence>
<dbReference type="GO" id="GO:0000712">
    <property type="term" value="P:resolution of meiotic recombination intermediates"/>
    <property type="evidence" value="ECO:0007669"/>
    <property type="project" value="TreeGrafter"/>
</dbReference>
<dbReference type="GO" id="GO:0000727">
    <property type="term" value="P:double-strand break repair via break-induced replication"/>
    <property type="evidence" value="ECO:0007669"/>
    <property type="project" value="UniProtKB-UniRule"/>
</dbReference>
<dbReference type="InterPro" id="IPR033309">
    <property type="entry name" value="Mus81"/>
</dbReference>
<feature type="region of interest" description="Disordered" evidence="15">
    <location>
        <begin position="221"/>
        <end position="249"/>
    </location>
</feature>
<dbReference type="FunCoup" id="A0A3N4KNW6">
    <property type="interactions" value="175"/>
</dbReference>
<dbReference type="PANTHER" id="PTHR13451:SF0">
    <property type="entry name" value="CROSSOVER JUNCTION ENDONUCLEASE MUS81"/>
    <property type="match status" value="1"/>
</dbReference>
<feature type="domain" description="ERCC4" evidence="16">
    <location>
        <begin position="445"/>
        <end position="543"/>
    </location>
</feature>
<comment type="subcellular location">
    <subcellularLocation>
        <location evidence="2 14">Nucleus</location>
    </subcellularLocation>
</comment>
<keyword evidence="12 14" id="KW-0539">Nucleus</keyword>
<sequence>MDNLTEEEADCANPELLSFLKEWCKGAQGTKAAAVYNQAYLSMKACPTALLHPIQAGDLKGIGTRIVERLTQRLEEWCMQNNKPMPEVPARNARKRRVAVANVEEGADPQSPAPNPKRPRRRQKEYVPTYRSGAYGILIALWEAGDDMLTEEQLKELAQPHADASYTAPPHPTSFWTAWGAMKTLIEKELVYTRGVPQRFWLTETGKEVARAMLAGREPAACVPEGSGGDGEASGSSSRAPPGVPSGAAAAAGRLLENEVPQIPSGGVLHVGGEDFEEEARLRAKVEEGRQRHRKPLELGEDVIGNTDRPQTLYSGRPAEYGIEPRPALKQEKKPKIELVDLEGLTDSPPPPPPLRPPVLGVIAGNPNISSPDAPPGSSSLNVPSPTRPIPCKVSSLPTTREASALHKQAHPKLAPTPPQSRQSGSPIFPAFIPEVLAAGTFTIHLLLDNREVRALNDRDYIATNLEKAGVTPIIKSLKVGDVMWVARENGLAGREVVLDHIVERKRLDDLLFSVRDGRFHDQKFRLKKSGMKNVTYIIEDRTMGVLDAQTHEIIETAISSTQVVDGFFVKKTSKLDETIQYLVRMTKMLQRLYQSQDLYMIPDALVDHKTYPALLKHLAGTSPSKKFLITYPVFSGLASKSGSLTLRDLLLKFLMVVRGITIEKACEIQKSFQTPRALVDAYERCGSDEEKLDLLEKACAGAVGRRKVSGTLSVKVAEVWAGVSDDGFVHPHDEE</sequence>
<dbReference type="GO" id="GO:0005634">
    <property type="term" value="C:nucleus"/>
    <property type="evidence" value="ECO:0007669"/>
    <property type="project" value="UniProtKB-SubCell"/>
</dbReference>
<dbReference type="OrthoDB" id="5963188at2759"/>
<dbReference type="FunFam" id="1.10.10.10:FF:000307">
    <property type="entry name" value="Crossover junction endonuclease MUS81"/>
    <property type="match status" value="1"/>
</dbReference>
<feature type="compositionally biased region" description="Pro residues" evidence="15">
    <location>
        <begin position="348"/>
        <end position="357"/>
    </location>
</feature>
<evidence type="ECO:0000256" key="15">
    <source>
        <dbReference type="SAM" id="MobiDB-lite"/>
    </source>
</evidence>
<evidence type="ECO:0000256" key="7">
    <source>
        <dbReference type="ARBA" id="ARBA00022763"/>
    </source>
</evidence>
<keyword evidence="5 14" id="KW-0479">Metal-binding</keyword>
<feature type="region of interest" description="Disordered" evidence="15">
    <location>
        <begin position="102"/>
        <end position="125"/>
    </location>
</feature>
<dbReference type="InterPro" id="IPR006166">
    <property type="entry name" value="ERCC4_domain"/>
</dbReference>
<comment type="subunit">
    <text evidence="14">Interacts with EME1.</text>
</comment>
<dbReference type="Gene3D" id="3.40.50.10130">
    <property type="match status" value="1"/>
</dbReference>
<dbReference type="Proteomes" id="UP000277580">
    <property type="component" value="Unassembled WGS sequence"/>
</dbReference>
<gene>
    <name evidence="17" type="ORF">P167DRAFT_540090</name>
</gene>
<dbReference type="Pfam" id="PF21136">
    <property type="entry name" value="WHD_MUS81"/>
    <property type="match status" value="1"/>
</dbReference>
<name>A0A3N4KNW6_9PEZI</name>
<evidence type="ECO:0000256" key="3">
    <source>
        <dbReference type="ARBA" id="ARBA00010015"/>
    </source>
</evidence>
<dbReference type="PANTHER" id="PTHR13451">
    <property type="entry name" value="CLASS II CROSSOVER JUNCTION ENDONUCLEASE MUS81"/>
    <property type="match status" value="1"/>
</dbReference>
<dbReference type="EMBL" id="ML119182">
    <property type="protein sequence ID" value="RPB07465.1"/>
    <property type="molecule type" value="Genomic_DNA"/>
</dbReference>
<evidence type="ECO:0000256" key="1">
    <source>
        <dbReference type="ARBA" id="ARBA00001946"/>
    </source>
</evidence>
<keyword evidence="7 14" id="KW-0227">DNA damage</keyword>
<dbReference type="InterPro" id="IPR027421">
    <property type="entry name" value="DNA_pol_lamdba_lyase_dom_sf"/>
</dbReference>
<dbReference type="SMART" id="SM00891">
    <property type="entry name" value="ERCC4"/>
    <property type="match status" value="1"/>
</dbReference>
<proteinExistence type="inferred from homology"/>
<evidence type="ECO:0000313" key="17">
    <source>
        <dbReference type="EMBL" id="RPB07465.1"/>
    </source>
</evidence>
<keyword evidence="10 14" id="KW-0233">DNA recombination</keyword>
<accession>A0A3N4KNW6</accession>
<dbReference type="GO" id="GO:0046872">
    <property type="term" value="F:metal ion binding"/>
    <property type="evidence" value="ECO:0007669"/>
    <property type="project" value="UniProtKB-UniRule"/>
</dbReference>
<protein>
    <recommendedName>
        <fullName evidence="14">Crossover junction endonuclease MUS81</fullName>
        <ecNumber evidence="14">3.1.22.-</ecNumber>
    </recommendedName>
</protein>
<dbReference type="InterPro" id="IPR010996">
    <property type="entry name" value="HHH_MUS81"/>
</dbReference>
<dbReference type="EC" id="3.1.22.-" evidence="14"/>
<dbReference type="AlphaFoldDB" id="A0A3N4KNW6"/>
<evidence type="ECO:0000256" key="10">
    <source>
        <dbReference type="ARBA" id="ARBA00023172"/>
    </source>
</evidence>
<evidence type="ECO:0000256" key="2">
    <source>
        <dbReference type="ARBA" id="ARBA00004123"/>
    </source>
</evidence>
<dbReference type="InterPro" id="IPR047417">
    <property type="entry name" value="WHD_MUS81"/>
</dbReference>
<evidence type="ECO:0000256" key="4">
    <source>
        <dbReference type="ARBA" id="ARBA00022722"/>
    </source>
</evidence>
<reference evidence="17 18" key="1">
    <citation type="journal article" date="2018" name="Nat. Ecol. Evol.">
        <title>Pezizomycetes genomes reveal the molecular basis of ectomycorrhizal truffle lifestyle.</title>
        <authorList>
            <person name="Murat C."/>
            <person name="Payen T."/>
            <person name="Noel B."/>
            <person name="Kuo A."/>
            <person name="Morin E."/>
            <person name="Chen J."/>
            <person name="Kohler A."/>
            <person name="Krizsan K."/>
            <person name="Balestrini R."/>
            <person name="Da Silva C."/>
            <person name="Montanini B."/>
            <person name="Hainaut M."/>
            <person name="Levati E."/>
            <person name="Barry K.W."/>
            <person name="Belfiori B."/>
            <person name="Cichocki N."/>
            <person name="Clum A."/>
            <person name="Dockter R.B."/>
            <person name="Fauchery L."/>
            <person name="Guy J."/>
            <person name="Iotti M."/>
            <person name="Le Tacon F."/>
            <person name="Lindquist E.A."/>
            <person name="Lipzen A."/>
            <person name="Malagnac F."/>
            <person name="Mello A."/>
            <person name="Molinier V."/>
            <person name="Miyauchi S."/>
            <person name="Poulain J."/>
            <person name="Riccioni C."/>
            <person name="Rubini A."/>
            <person name="Sitrit Y."/>
            <person name="Splivallo R."/>
            <person name="Traeger S."/>
            <person name="Wang M."/>
            <person name="Zifcakova L."/>
            <person name="Wipf D."/>
            <person name="Zambonelli A."/>
            <person name="Paolocci F."/>
            <person name="Nowrousian M."/>
            <person name="Ottonello S."/>
            <person name="Baldrian P."/>
            <person name="Spatafora J.W."/>
            <person name="Henrissat B."/>
            <person name="Nagy L.G."/>
            <person name="Aury J.M."/>
            <person name="Wincker P."/>
            <person name="Grigoriev I.V."/>
            <person name="Bonfante P."/>
            <person name="Martin F.M."/>
        </authorList>
    </citation>
    <scope>NUCLEOTIDE SEQUENCE [LARGE SCALE GENOMIC DNA]</scope>
    <source>
        <strain evidence="17 18">CCBAS932</strain>
    </source>
</reference>
<dbReference type="GO" id="GO:0008821">
    <property type="term" value="F:crossover junction DNA endonuclease activity"/>
    <property type="evidence" value="ECO:0007669"/>
    <property type="project" value="UniProtKB-UniRule"/>
</dbReference>
<dbReference type="InterPro" id="IPR042530">
    <property type="entry name" value="EME1/EME2_C"/>
</dbReference>
<comment type="function">
    <text evidence="14">Interacts with EME1 to form a DNA structure-specific endonuclease with substrate preference for branched DNA structures with a 5'-end at the branch nick. Typical substrates include 3'-flap structures, D-loops, replication forks and nicked Holliday junctions. May be required in mitosis for the processing of stalled or collapsed replication fork intermediates. May be required in meiosis for the repair of meiosis-specific double strand breaks subsequent to single-end invasion (SEI).</text>
</comment>
<dbReference type="InParanoid" id="A0A3N4KNW6"/>
<keyword evidence="8 14" id="KW-0378">Hydrolase</keyword>
<feature type="compositionally biased region" description="Polar residues" evidence="15">
    <location>
        <begin position="367"/>
        <end position="385"/>
    </location>
</feature>
<keyword evidence="13" id="KW-0469">Meiosis</keyword>
<dbReference type="SUPFAM" id="SSF52980">
    <property type="entry name" value="Restriction endonuclease-like"/>
    <property type="match status" value="1"/>
</dbReference>
<evidence type="ECO:0000256" key="14">
    <source>
        <dbReference type="RuleBase" id="RU369042"/>
    </source>
</evidence>
<evidence type="ECO:0000256" key="6">
    <source>
        <dbReference type="ARBA" id="ARBA00022759"/>
    </source>
</evidence>
<dbReference type="Gene3D" id="1.10.150.110">
    <property type="entry name" value="DNA polymerase beta, N-terminal domain-like"/>
    <property type="match status" value="1"/>
</dbReference>
<feature type="compositionally biased region" description="Basic and acidic residues" evidence="15">
    <location>
        <begin position="327"/>
        <end position="339"/>
    </location>
</feature>
<dbReference type="STRING" id="1392247.A0A3N4KNW6"/>
<dbReference type="GO" id="GO:0031573">
    <property type="term" value="P:mitotic intra-S DNA damage checkpoint signaling"/>
    <property type="evidence" value="ECO:0007669"/>
    <property type="project" value="TreeGrafter"/>
</dbReference>
<keyword evidence="9 14" id="KW-0460">Magnesium</keyword>
<dbReference type="Pfam" id="PF14716">
    <property type="entry name" value="HHH_8"/>
    <property type="match status" value="1"/>
</dbReference>
<dbReference type="InterPro" id="IPR047416">
    <property type="entry name" value="XPF_nuclease_Mus81"/>
</dbReference>